<organism evidence="2 3">
    <name type="scientific">Sphaerobolus stellatus (strain SS14)</name>
    <dbReference type="NCBI Taxonomy" id="990650"/>
    <lineage>
        <taxon>Eukaryota</taxon>
        <taxon>Fungi</taxon>
        <taxon>Dikarya</taxon>
        <taxon>Basidiomycota</taxon>
        <taxon>Agaricomycotina</taxon>
        <taxon>Agaricomycetes</taxon>
        <taxon>Phallomycetidae</taxon>
        <taxon>Geastrales</taxon>
        <taxon>Sphaerobolaceae</taxon>
        <taxon>Sphaerobolus</taxon>
    </lineage>
</organism>
<sequence>MSYAPPAVPPYPSNFYDQRQYRQNSKPPVPPLPPDFHPEQSVVSPMPERIMPNLPADVRPKLIVYNQQRHPHRASSVYPPLKQYGAYPPDPNRGAHPPQHQHQQGHLAPGEFARPQSAFGSHPVPPPPDSYGASPSLYASYNMQPMPSPSGSPPPPPQHHASKTGQHGVALPFPFRAARPTCNHVFPHYTAQRRPRTWSPNSPELTAPIPTKDTLLAAQKMLPLTYAGITNHLLEILVMMVECTDNTNSTLLRLTVACHRLYDHINSNHLELLHPRLETRRSQCFSMIHILYLGNF</sequence>
<feature type="compositionally biased region" description="Polar residues" evidence="1">
    <location>
        <begin position="15"/>
        <end position="26"/>
    </location>
</feature>
<protein>
    <submittedName>
        <fullName evidence="2">Uncharacterized protein</fullName>
    </submittedName>
</protein>
<feature type="compositionally biased region" description="Pro residues" evidence="1">
    <location>
        <begin position="146"/>
        <end position="158"/>
    </location>
</feature>
<evidence type="ECO:0000256" key="1">
    <source>
        <dbReference type="SAM" id="MobiDB-lite"/>
    </source>
</evidence>
<dbReference type="Proteomes" id="UP000054279">
    <property type="component" value="Unassembled WGS sequence"/>
</dbReference>
<proteinExistence type="predicted"/>
<gene>
    <name evidence="2" type="ORF">M422DRAFT_262017</name>
</gene>
<feature type="region of interest" description="Disordered" evidence="1">
    <location>
        <begin position="1"/>
        <end position="166"/>
    </location>
</feature>
<dbReference type="HOGENOM" id="CLU_081925_0_0_1"/>
<keyword evidence="3" id="KW-1185">Reference proteome</keyword>
<dbReference type="EMBL" id="KN837186">
    <property type="protein sequence ID" value="KIJ35629.1"/>
    <property type="molecule type" value="Genomic_DNA"/>
</dbReference>
<accession>A0A0C9UL56</accession>
<dbReference type="AlphaFoldDB" id="A0A0C9UL56"/>
<feature type="compositionally biased region" description="Pro residues" evidence="1">
    <location>
        <begin position="1"/>
        <end position="12"/>
    </location>
</feature>
<evidence type="ECO:0000313" key="2">
    <source>
        <dbReference type="EMBL" id="KIJ35629.1"/>
    </source>
</evidence>
<reference evidence="2 3" key="1">
    <citation type="submission" date="2014-06" db="EMBL/GenBank/DDBJ databases">
        <title>Evolutionary Origins and Diversification of the Mycorrhizal Mutualists.</title>
        <authorList>
            <consortium name="DOE Joint Genome Institute"/>
            <consortium name="Mycorrhizal Genomics Consortium"/>
            <person name="Kohler A."/>
            <person name="Kuo A."/>
            <person name="Nagy L.G."/>
            <person name="Floudas D."/>
            <person name="Copeland A."/>
            <person name="Barry K.W."/>
            <person name="Cichocki N."/>
            <person name="Veneault-Fourrey C."/>
            <person name="LaButti K."/>
            <person name="Lindquist E.A."/>
            <person name="Lipzen A."/>
            <person name="Lundell T."/>
            <person name="Morin E."/>
            <person name="Murat C."/>
            <person name="Riley R."/>
            <person name="Ohm R."/>
            <person name="Sun H."/>
            <person name="Tunlid A."/>
            <person name="Henrissat B."/>
            <person name="Grigoriev I.V."/>
            <person name="Hibbett D.S."/>
            <person name="Martin F."/>
        </authorList>
    </citation>
    <scope>NUCLEOTIDE SEQUENCE [LARGE SCALE GENOMIC DNA]</scope>
    <source>
        <strain evidence="2 3">SS14</strain>
    </source>
</reference>
<feature type="compositionally biased region" description="Low complexity" evidence="1">
    <location>
        <begin position="94"/>
        <end position="110"/>
    </location>
</feature>
<name>A0A0C9UL56_SPHS4</name>
<evidence type="ECO:0000313" key="3">
    <source>
        <dbReference type="Proteomes" id="UP000054279"/>
    </source>
</evidence>